<evidence type="ECO:0000313" key="7">
    <source>
        <dbReference type="Proteomes" id="UP001058124"/>
    </source>
</evidence>
<dbReference type="PANTHER" id="PTHR14969">
    <property type="entry name" value="SPHINGOSINE-1-PHOSPHATE PHOSPHOHYDROLASE"/>
    <property type="match status" value="1"/>
</dbReference>
<evidence type="ECO:0000259" key="5">
    <source>
        <dbReference type="SMART" id="SM00014"/>
    </source>
</evidence>
<name>A0AAV5MYX6_9GAMM</name>
<dbReference type="CDD" id="cd01610">
    <property type="entry name" value="PAP2_like"/>
    <property type="match status" value="1"/>
</dbReference>
<dbReference type="PANTHER" id="PTHR14969:SF54">
    <property type="entry name" value="PHOSPHATIDYLGLYCEROPHOSPHATASE B"/>
    <property type="match status" value="1"/>
</dbReference>
<evidence type="ECO:0000256" key="2">
    <source>
        <dbReference type="ARBA" id="ARBA00032707"/>
    </source>
</evidence>
<dbReference type="EMBL" id="BRLH01000001">
    <property type="protein sequence ID" value="GKX54515.1"/>
    <property type="molecule type" value="Genomic_DNA"/>
</dbReference>
<comment type="catalytic activity">
    <reaction evidence="3">
        <text>di-trans,octa-cis-undecaprenyl diphosphate + H2O = di-trans,octa-cis-undecaprenyl phosphate + phosphate + H(+)</text>
        <dbReference type="Rhea" id="RHEA:28094"/>
        <dbReference type="ChEBI" id="CHEBI:15377"/>
        <dbReference type="ChEBI" id="CHEBI:15378"/>
        <dbReference type="ChEBI" id="CHEBI:43474"/>
        <dbReference type="ChEBI" id="CHEBI:58405"/>
        <dbReference type="ChEBI" id="CHEBI:60392"/>
        <dbReference type="EC" id="3.6.1.27"/>
    </reaction>
</comment>
<dbReference type="AlphaFoldDB" id="A0AAV5MYX6"/>
<evidence type="ECO:0000256" key="1">
    <source>
        <dbReference type="ARBA" id="ARBA00012374"/>
    </source>
</evidence>
<sequence>MLSRLTGRLAVGVLLLLILPLATLCVGWRWYPGEGNAFLLPLFWLTETASSPWGAITSVILAVWFIWRLSLPRRQAIAVVALLAAVIVGGQAIKSVVKETVAEPRPYVLWMENEYHIDDRAFYEQGRKTRAKMIEQRLGQEARVPLWLSDHWQRETGYSFPSGHTLFTASWALMGIGLLLPRRRYLDAGVLMAWAVSVAGSRLLLGMHWPIDLIVSTLLSGLLALSACWVAERKIFAKARRDE</sequence>
<reference evidence="6" key="1">
    <citation type="submission" date="2022-06" db="EMBL/GenBank/DDBJ databases">
        <title>Draft genome sequences of Leminorella grimontii str. JCM5902.</title>
        <authorList>
            <person name="Wakabayashi Y."/>
            <person name="Kojima K."/>
        </authorList>
    </citation>
    <scope>NUCLEOTIDE SEQUENCE</scope>
    <source>
        <strain evidence="6">JCM 5902</strain>
    </source>
</reference>
<feature type="transmembrane region" description="Helical" evidence="4">
    <location>
        <begin position="185"/>
        <end position="205"/>
    </location>
</feature>
<dbReference type="Pfam" id="PF01569">
    <property type="entry name" value="PAP2"/>
    <property type="match status" value="1"/>
</dbReference>
<organism evidence="6 7">
    <name type="scientific">Leminorella grimontii</name>
    <dbReference type="NCBI Taxonomy" id="82981"/>
    <lineage>
        <taxon>Bacteria</taxon>
        <taxon>Pseudomonadati</taxon>
        <taxon>Pseudomonadota</taxon>
        <taxon>Gammaproteobacteria</taxon>
        <taxon>Enterobacterales</taxon>
        <taxon>Budviciaceae</taxon>
        <taxon>Leminorella</taxon>
    </lineage>
</organism>
<evidence type="ECO:0000313" key="6">
    <source>
        <dbReference type="EMBL" id="GKX54515.1"/>
    </source>
</evidence>
<feature type="transmembrane region" description="Helical" evidence="4">
    <location>
        <begin position="76"/>
        <end position="97"/>
    </location>
</feature>
<dbReference type="Gene3D" id="1.20.144.10">
    <property type="entry name" value="Phosphatidic acid phosphatase type 2/haloperoxidase"/>
    <property type="match status" value="1"/>
</dbReference>
<dbReference type="Proteomes" id="UP001058124">
    <property type="component" value="Unassembled WGS sequence"/>
</dbReference>
<dbReference type="RefSeq" id="WP_051155531.1">
    <property type="nucleotide sequence ID" value="NZ_BRLH01000001.1"/>
</dbReference>
<accession>A0AAV5MYX6</accession>
<keyword evidence="4" id="KW-0812">Transmembrane</keyword>
<comment type="caution">
    <text evidence="6">The sequence shown here is derived from an EMBL/GenBank/DDBJ whole genome shotgun (WGS) entry which is preliminary data.</text>
</comment>
<keyword evidence="4" id="KW-0472">Membrane</keyword>
<keyword evidence="4" id="KW-1133">Transmembrane helix</keyword>
<dbReference type="InterPro" id="IPR036938">
    <property type="entry name" value="PAP2/HPO_sf"/>
</dbReference>
<feature type="transmembrane region" description="Helical" evidence="4">
    <location>
        <begin position="211"/>
        <end position="231"/>
    </location>
</feature>
<dbReference type="EC" id="3.6.1.27" evidence="1"/>
<keyword evidence="7" id="KW-1185">Reference proteome</keyword>
<dbReference type="InterPro" id="IPR000326">
    <property type="entry name" value="PAP2/HPO"/>
</dbReference>
<evidence type="ECO:0000256" key="4">
    <source>
        <dbReference type="SAM" id="Phobius"/>
    </source>
</evidence>
<feature type="domain" description="Phosphatidic acid phosphatase type 2/haloperoxidase" evidence="5">
    <location>
        <begin position="78"/>
        <end position="228"/>
    </location>
</feature>
<evidence type="ECO:0000256" key="3">
    <source>
        <dbReference type="ARBA" id="ARBA00047594"/>
    </source>
</evidence>
<protein>
    <recommendedName>
        <fullName evidence="1">undecaprenyl-diphosphate phosphatase</fullName>
        <ecNumber evidence="1">3.6.1.27</ecNumber>
    </recommendedName>
    <alternativeName>
        <fullName evidence="2">Undecaprenyl pyrophosphate phosphatase</fullName>
    </alternativeName>
</protein>
<dbReference type="SMART" id="SM00014">
    <property type="entry name" value="acidPPc"/>
    <property type="match status" value="1"/>
</dbReference>
<proteinExistence type="predicted"/>
<feature type="transmembrane region" description="Helical" evidence="4">
    <location>
        <begin position="158"/>
        <end position="180"/>
    </location>
</feature>
<dbReference type="GO" id="GO:0005886">
    <property type="term" value="C:plasma membrane"/>
    <property type="evidence" value="ECO:0007669"/>
    <property type="project" value="TreeGrafter"/>
</dbReference>
<dbReference type="GO" id="GO:0050380">
    <property type="term" value="F:undecaprenyl-diphosphatase activity"/>
    <property type="evidence" value="ECO:0007669"/>
    <property type="project" value="UniProtKB-EC"/>
</dbReference>
<feature type="transmembrane region" description="Helical" evidence="4">
    <location>
        <begin position="51"/>
        <end position="69"/>
    </location>
</feature>
<dbReference type="NCBIfam" id="NF007975">
    <property type="entry name" value="PRK10699.1"/>
    <property type="match status" value="1"/>
</dbReference>
<gene>
    <name evidence="6" type="primary">pgpB</name>
    <name evidence="6" type="ORF">SOASR030_06270</name>
</gene>
<dbReference type="SUPFAM" id="SSF48317">
    <property type="entry name" value="Acid phosphatase/Vanadium-dependent haloperoxidase"/>
    <property type="match status" value="1"/>
</dbReference>